<reference evidence="2 3" key="1">
    <citation type="submission" date="2019-08" db="EMBL/GenBank/DDBJ databases">
        <title>Deep-cultivation of Planctomycetes and their phenomic and genomic characterization uncovers novel biology.</title>
        <authorList>
            <person name="Wiegand S."/>
            <person name="Jogler M."/>
            <person name="Boedeker C."/>
            <person name="Pinto D."/>
            <person name="Vollmers J."/>
            <person name="Rivas-Marin E."/>
            <person name="Kohn T."/>
            <person name="Peeters S.H."/>
            <person name="Heuer A."/>
            <person name="Rast P."/>
            <person name="Oberbeckmann S."/>
            <person name="Bunk B."/>
            <person name="Jeske O."/>
            <person name="Meyerdierks A."/>
            <person name="Storesund J.E."/>
            <person name="Kallscheuer N."/>
            <person name="Luecker S."/>
            <person name="Lage O.M."/>
            <person name="Pohl T."/>
            <person name="Merkel B.J."/>
            <person name="Hornburger P."/>
            <person name="Mueller R.-W."/>
            <person name="Bruemmer F."/>
            <person name="Labrenz M."/>
            <person name="Spormann A.M."/>
            <person name="Op den Camp H."/>
            <person name="Overmann J."/>
            <person name="Amann R."/>
            <person name="Jetten M.S.M."/>
            <person name="Mascher T."/>
            <person name="Medema M.H."/>
            <person name="Devos D.P."/>
            <person name="Kaster A.-K."/>
            <person name="Ovreas L."/>
            <person name="Rohde M."/>
            <person name="Galperin M.Y."/>
            <person name="Jogler C."/>
        </authorList>
    </citation>
    <scope>NUCLEOTIDE SEQUENCE [LARGE SCALE GENOMIC DNA]</scope>
    <source>
        <strain evidence="2 3">Pr1d</strain>
    </source>
</reference>
<dbReference type="GO" id="GO:0004803">
    <property type="term" value="F:transposase activity"/>
    <property type="evidence" value="ECO:0007669"/>
    <property type="project" value="InterPro"/>
</dbReference>
<dbReference type="RefSeq" id="WP_148071915.1">
    <property type="nucleotide sequence ID" value="NZ_CP042913.1"/>
</dbReference>
<dbReference type="Proteomes" id="UP000323917">
    <property type="component" value="Chromosome"/>
</dbReference>
<keyword evidence="3" id="KW-1185">Reference proteome</keyword>
<dbReference type="KEGG" id="bgok:Pr1d_03690"/>
<dbReference type="PANTHER" id="PTHR37529">
    <property type="entry name" value="TRANSPOSASE INSG FOR INSERTION SEQUENCE ELEMENT IS4-RELATED"/>
    <property type="match status" value="1"/>
</dbReference>
<gene>
    <name evidence="2" type="ORF">Pr1d_03690</name>
</gene>
<dbReference type="InterPro" id="IPR012337">
    <property type="entry name" value="RNaseH-like_sf"/>
</dbReference>
<dbReference type="EMBL" id="CP042913">
    <property type="protein sequence ID" value="QEG33108.1"/>
    <property type="molecule type" value="Genomic_DNA"/>
</dbReference>
<dbReference type="AlphaFoldDB" id="A0A5B9Q278"/>
<evidence type="ECO:0000313" key="3">
    <source>
        <dbReference type="Proteomes" id="UP000323917"/>
    </source>
</evidence>
<dbReference type="SUPFAM" id="SSF53098">
    <property type="entry name" value="Ribonuclease H-like"/>
    <property type="match status" value="1"/>
</dbReference>
<name>A0A5B9Q278_9BACT</name>
<protein>
    <submittedName>
        <fullName evidence="2">Transposase DDE domain protein</fullName>
    </submittedName>
</protein>
<dbReference type="GO" id="GO:0003677">
    <property type="term" value="F:DNA binding"/>
    <property type="evidence" value="ECO:0007669"/>
    <property type="project" value="InterPro"/>
</dbReference>
<dbReference type="OrthoDB" id="276532at2"/>
<proteinExistence type="predicted"/>
<evidence type="ECO:0000259" key="1">
    <source>
        <dbReference type="Pfam" id="PF01609"/>
    </source>
</evidence>
<dbReference type="PANTHER" id="PTHR37529:SF1">
    <property type="entry name" value="TRANSPOSASE INSG FOR INSERTION SEQUENCE ELEMENT IS4-RELATED"/>
    <property type="match status" value="1"/>
</dbReference>
<dbReference type="Pfam" id="PF01609">
    <property type="entry name" value="DDE_Tnp_1"/>
    <property type="match status" value="1"/>
</dbReference>
<accession>A0A5B9Q278</accession>
<sequence>MHVLFVVLSIDRKSYNALPESLTIRECCFQVEQAGFRCKKIVLATTLLDADEFSVNDLALLYRARWHAELDLRSLKTVMKMDVLRCKTPELVHKEIWTHILAYNLIRTIMAQAATKHDIEPRSISFKGTIQTLDAFQPVIASMGQNDPACCRQLYEQLLDCVASHRVGNRPDRFEPRKVKRRYGSYDWLTKPRKEEKMLLVKRHNEI</sequence>
<evidence type="ECO:0000313" key="2">
    <source>
        <dbReference type="EMBL" id="QEG33108.1"/>
    </source>
</evidence>
<dbReference type="GO" id="GO:0006313">
    <property type="term" value="P:DNA transposition"/>
    <property type="evidence" value="ECO:0007669"/>
    <property type="project" value="InterPro"/>
</dbReference>
<feature type="domain" description="Transposase IS4-like" evidence="1">
    <location>
        <begin position="36"/>
        <end position="105"/>
    </location>
</feature>
<organism evidence="2 3">
    <name type="scientific">Bythopirellula goksoeyrii</name>
    <dbReference type="NCBI Taxonomy" id="1400387"/>
    <lineage>
        <taxon>Bacteria</taxon>
        <taxon>Pseudomonadati</taxon>
        <taxon>Planctomycetota</taxon>
        <taxon>Planctomycetia</taxon>
        <taxon>Pirellulales</taxon>
        <taxon>Lacipirellulaceae</taxon>
        <taxon>Bythopirellula</taxon>
    </lineage>
</organism>
<dbReference type="InterPro" id="IPR002559">
    <property type="entry name" value="Transposase_11"/>
</dbReference>